<keyword evidence="2" id="KW-1185">Reference proteome</keyword>
<dbReference type="EMBL" id="JACHDY010000002">
    <property type="protein sequence ID" value="MBB5316934.1"/>
    <property type="molecule type" value="Genomic_DNA"/>
</dbReference>
<dbReference type="Proteomes" id="UP000568106">
    <property type="component" value="Unassembled WGS sequence"/>
</dbReference>
<protein>
    <submittedName>
        <fullName evidence="1">Uncharacterized protein</fullName>
    </submittedName>
</protein>
<evidence type="ECO:0000313" key="2">
    <source>
        <dbReference type="Proteomes" id="UP000568106"/>
    </source>
</evidence>
<evidence type="ECO:0000313" key="1">
    <source>
        <dbReference type="EMBL" id="MBB5316934.1"/>
    </source>
</evidence>
<accession>A0A7W8MS87</accession>
<dbReference type="AlphaFoldDB" id="A0A7W8MS87"/>
<name>A0A7W8MS87_9BACT</name>
<sequence length="267" mass="29917">MGMMIVTEVAMFNIRTMLSATLILEAVLLVALPGRGLQDQGKDSMAGMDMSGGKGKMGDMADMKDMGPSMAAMAGHMAVTPVLPKQPGDEAKAKEVVAQAKAAMERYKDYRKALADGYVIANPKLEQPQYHFNNEANARASDLHFDPSKPTSLLYRHTEYKQYRLEGVMYTARPNSTEEELNERIPLSVARWHEHINFCEAPADRVRDYQAAHPKFGMFGSIHTREACEAEGGIFHPYLFTWMIHVFPYESNVKDVFSMNDDVAHVH</sequence>
<organism evidence="1 2">
    <name type="scientific">Tunturiibacter empetritectus</name>
    <dbReference type="NCBI Taxonomy" id="3069691"/>
    <lineage>
        <taxon>Bacteria</taxon>
        <taxon>Pseudomonadati</taxon>
        <taxon>Acidobacteriota</taxon>
        <taxon>Terriglobia</taxon>
        <taxon>Terriglobales</taxon>
        <taxon>Acidobacteriaceae</taxon>
        <taxon>Tunturiibacter</taxon>
    </lineage>
</organism>
<gene>
    <name evidence="1" type="ORF">HDF09_001603</name>
</gene>
<comment type="caution">
    <text evidence="1">The sequence shown here is derived from an EMBL/GenBank/DDBJ whole genome shotgun (WGS) entry which is preliminary data.</text>
</comment>
<proteinExistence type="predicted"/>
<reference evidence="1" key="1">
    <citation type="submission" date="2020-08" db="EMBL/GenBank/DDBJ databases">
        <title>Genomic Encyclopedia of Type Strains, Phase IV (KMG-V): Genome sequencing to study the core and pangenomes of soil and plant-associated prokaryotes.</title>
        <authorList>
            <person name="Whitman W."/>
        </authorList>
    </citation>
    <scope>NUCLEOTIDE SEQUENCE [LARGE SCALE GENOMIC DNA]</scope>
    <source>
        <strain evidence="1">M8UP27</strain>
    </source>
</reference>